<dbReference type="HOGENOM" id="CLU_122289_0_0_5"/>
<reference evidence="1 2" key="1">
    <citation type="journal article" date="2015" name="Appl. Microbiol. Biotechnol.">
        <title>The consequence of an additional NADH dehydrogenase paralog on the growth of Gluconobacter oxydans DSM3504.</title>
        <authorList>
            <person name="Kostner D."/>
            <person name="Luchterhand B."/>
            <person name="Junker A."/>
            <person name="Volland S."/>
            <person name="Daniel R."/>
            <person name="Buchs J."/>
            <person name="Liebl W."/>
            <person name="Ehrenreich A."/>
        </authorList>
    </citation>
    <scope>NUCLEOTIDE SEQUENCE [LARGE SCALE GENOMIC DNA]</scope>
    <source>
        <strain evidence="1">DSM 3504</strain>
    </source>
</reference>
<gene>
    <name evidence="1" type="ORF">GLS_c01130</name>
</gene>
<evidence type="ECO:0000313" key="2">
    <source>
        <dbReference type="Proteomes" id="UP000031656"/>
    </source>
</evidence>
<dbReference type="Proteomes" id="UP000031656">
    <property type="component" value="Chromosome"/>
</dbReference>
<dbReference type="RefSeq" id="WP_052327400.1">
    <property type="nucleotide sequence ID" value="NZ_CP004373.1"/>
</dbReference>
<name>A0A067Z1I1_GLUOY</name>
<protein>
    <submittedName>
        <fullName evidence="1">Putative DUF3574 family protein</fullName>
    </submittedName>
</protein>
<dbReference type="EMBL" id="CP004373">
    <property type="protein sequence ID" value="AHK70044.1"/>
    <property type="molecule type" value="Genomic_DNA"/>
</dbReference>
<sequence>MKKTLLLLTLTAPLLGGCIVPVSVTPNLCREIQTRDSLQIRLMFGLSRPDGSIIDGDDWQNFVDSEITPRFPAGFTVIDAQGQWYDAAGHRIIREASRIVWIVAPSSDRNLQPYLKAIRQAYQKRFSQQAVGLAIQSGCSSFENVPVE</sequence>
<dbReference type="AlphaFoldDB" id="A0A067Z1I1"/>
<organism evidence="1 2">
    <name type="scientific">Gluconobacter oxydans DSM 3504</name>
    <dbReference type="NCBI Taxonomy" id="1288313"/>
    <lineage>
        <taxon>Bacteria</taxon>
        <taxon>Pseudomonadati</taxon>
        <taxon>Pseudomonadota</taxon>
        <taxon>Alphaproteobacteria</taxon>
        <taxon>Acetobacterales</taxon>
        <taxon>Acetobacteraceae</taxon>
        <taxon>Gluconobacter</taxon>
    </lineage>
</organism>
<dbReference type="Pfam" id="PF12098">
    <property type="entry name" value="DUF3574"/>
    <property type="match status" value="1"/>
</dbReference>
<dbReference type="InterPro" id="IPR021957">
    <property type="entry name" value="DUF3574"/>
</dbReference>
<accession>A0A067Z1I1</accession>
<dbReference type="KEGG" id="goy:GLS_c01130"/>
<evidence type="ECO:0000313" key="1">
    <source>
        <dbReference type="EMBL" id="AHK70044.1"/>
    </source>
</evidence>
<dbReference type="PROSITE" id="PS51257">
    <property type="entry name" value="PROKAR_LIPOPROTEIN"/>
    <property type="match status" value="1"/>
</dbReference>
<dbReference type="GeneID" id="56904362"/>
<proteinExistence type="predicted"/>